<evidence type="ECO:0000256" key="2">
    <source>
        <dbReference type="ARBA" id="ARBA00022475"/>
    </source>
</evidence>
<keyword evidence="2" id="KW-1003">Cell membrane</keyword>
<evidence type="ECO:0000256" key="6">
    <source>
        <dbReference type="SAM" id="Phobius"/>
    </source>
</evidence>
<dbReference type="RefSeq" id="WP_092439124.1">
    <property type="nucleotide sequence ID" value="NZ_FMYP01000043.1"/>
</dbReference>
<dbReference type="InterPro" id="IPR020948">
    <property type="entry name" value="P_starv_induced_PsiE-like"/>
</dbReference>
<accession>A0A1G6NHK3</accession>
<protein>
    <submittedName>
        <fullName evidence="7">Uncharacterized membrane protein, DUF373 family</fullName>
    </submittedName>
</protein>
<dbReference type="AlphaFoldDB" id="A0A1G6NHK3"/>
<feature type="transmembrane region" description="Helical" evidence="6">
    <location>
        <begin position="12"/>
        <end position="39"/>
    </location>
</feature>
<sequence>MLKYLEWLEKSIIFILIGIITLILVFATLDMLITIGTKIITPPYFLQAENLMELFSVFLIILIGIELLETIKAFLKENIVHVEIVVLVAIIAVARKVIIWDSSKQASSELIPYAVILLSLAITYFVIRRSNKRLIFPRLKTPGTSNIIAKVEPKMKKK</sequence>
<keyword evidence="8" id="KW-1185">Reference proteome</keyword>
<gene>
    <name evidence="7" type="ORF">SAMN05216323_104318</name>
</gene>
<proteinExistence type="predicted"/>
<evidence type="ECO:0000256" key="4">
    <source>
        <dbReference type="ARBA" id="ARBA00022989"/>
    </source>
</evidence>
<feature type="transmembrane region" description="Helical" evidence="6">
    <location>
        <begin position="110"/>
        <end position="127"/>
    </location>
</feature>
<name>A0A1G6NHK3_9BACT</name>
<dbReference type="GO" id="GO:0005886">
    <property type="term" value="C:plasma membrane"/>
    <property type="evidence" value="ECO:0007669"/>
    <property type="project" value="UniProtKB-SubCell"/>
</dbReference>
<dbReference type="Proteomes" id="UP000199452">
    <property type="component" value="Unassembled WGS sequence"/>
</dbReference>
<keyword evidence="5 6" id="KW-0472">Membrane</keyword>
<evidence type="ECO:0000313" key="8">
    <source>
        <dbReference type="Proteomes" id="UP000199452"/>
    </source>
</evidence>
<evidence type="ECO:0000256" key="5">
    <source>
        <dbReference type="ARBA" id="ARBA00023136"/>
    </source>
</evidence>
<dbReference type="STRING" id="1640674.SAMN05216323_104318"/>
<keyword evidence="3 6" id="KW-0812">Transmembrane</keyword>
<evidence type="ECO:0000256" key="1">
    <source>
        <dbReference type="ARBA" id="ARBA00004651"/>
    </source>
</evidence>
<dbReference type="EMBL" id="FMYP01000043">
    <property type="protein sequence ID" value="SDC67309.1"/>
    <property type="molecule type" value="Genomic_DNA"/>
</dbReference>
<dbReference type="Pfam" id="PF06146">
    <property type="entry name" value="PsiE"/>
    <property type="match status" value="1"/>
</dbReference>
<feature type="transmembrane region" description="Helical" evidence="6">
    <location>
        <begin position="51"/>
        <end position="68"/>
    </location>
</feature>
<organism evidence="7 8">
    <name type="scientific">Williamwhitmania taraxaci</name>
    <dbReference type="NCBI Taxonomy" id="1640674"/>
    <lineage>
        <taxon>Bacteria</taxon>
        <taxon>Pseudomonadati</taxon>
        <taxon>Bacteroidota</taxon>
        <taxon>Bacteroidia</taxon>
        <taxon>Bacteroidales</taxon>
        <taxon>Williamwhitmaniaceae</taxon>
        <taxon>Williamwhitmania</taxon>
    </lineage>
</organism>
<comment type="subcellular location">
    <subcellularLocation>
        <location evidence="1">Cell membrane</location>
        <topology evidence="1">Multi-pass membrane protein</topology>
    </subcellularLocation>
</comment>
<feature type="transmembrane region" description="Helical" evidence="6">
    <location>
        <begin position="80"/>
        <end position="98"/>
    </location>
</feature>
<evidence type="ECO:0000313" key="7">
    <source>
        <dbReference type="EMBL" id="SDC67309.1"/>
    </source>
</evidence>
<keyword evidence="4 6" id="KW-1133">Transmembrane helix</keyword>
<evidence type="ECO:0000256" key="3">
    <source>
        <dbReference type="ARBA" id="ARBA00022692"/>
    </source>
</evidence>
<reference evidence="7 8" key="1">
    <citation type="submission" date="2016-09" db="EMBL/GenBank/DDBJ databases">
        <authorList>
            <person name="Capua I."/>
            <person name="De Benedictis P."/>
            <person name="Joannis T."/>
            <person name="Lombin L.H."/>
            <person name="Cattoli G."/>
        </authorList>
    </citation>
    <scope>NUCLEOTIDE SEQUENCE [LARGE SCALE GENOMIC DNA]</scope>
    <source>
        <strain evidence="7 8">A7P-90m</strain>
    </source>
</reference>